<organism evidence="1 2">
    <name type="scientific">Liao ning virus</name>
    <dbReference type="NCBI Taxonomy" id="246280"/>
    <lineage>
        <taxon>Viruses</taxon>
        <taxon>Riboviria</taxon>
        <taxon>Orthornavirae</taxon>
        <taxon>Duplornaviricota</taxon>
        <taxon>Resentoviricetes</taxon>
        <taxon>Reovirales</taxon>
        <taxon>Sedoreoviridae</taxon>
        <taxon>Seadornavirus</taxon>
        <taxon>Seadornavirus liaoningense</taxon>
    </lineage>
</organism>
<dbReference type="NCBIfam" id="TIGR04233">
    <property type="entry name" value="seadorna_VP8"/>
    <property type="match status" value="1"/>
</dbReference>
<dbReference type="InterPro" id="IPR026380">
    <property type="entry name" value="Seadorna_VP8"/>
</dbReference>
<accession>Q2TPU3</accession>
<protein>
    <submittedName>
        <fullName evidence="1">VP8</fullName>
    </submittedName>
</protein>
<dbReference type="EMBL" id="AY701346">
    <property type="protein sequence ID" value="AAW29091.1"/>
    <property type="molecule type" value="Genomic_RNA"/>
</dbReference>
<evidence type="ECO:0000313" key="1">
    <source>
        <dbReference type="EMBL" id="AAW29091.1"/>
    </source>
</evidence>
<name>Q2TPU3_9REOV</name>
<dbReference type="KEGG" id="vg:5076014"/>
<dbReference type="Proteomes" id="UP000201545">
    <property type="component" value="Genome"/>
</dbReference>
<proteinExistence type="predicted"/>
<dbReference type="GeneID" id="5076014"/>
<dbReference type="RefSeq" id="YP_460033.1">
    <property type="nucleotide sequence ID" value="NC_007743.1"/>
</dbReference>
<evidence type="ECO:0000313" key="2">
    <source>
        <dbReference type="Proteomes" id="UP000201545"/>
    </source>
</evidence>
<dbReference type="OrthoDB" id="37336at10239"/>
<dbReference type="Pfam" id="PF25645">
    <property type="entry name" value="Seadorna_VP8"/>
    <property type="match status" value="1"/>
</dbReference>
<keyword evidence="2" id="KW-1185">Reference proteome</keyword>
<sequence>MANYSLPWLTNPVALNGGMDTSAARRFARTTRTAAQGLRRGVEEALRSGNESEFNNAYLIYSGQLSSNVNPNDGGERSDVLRRLITATSAVVNPATVAQNELIRLGQRLNSSDSAARSDYVVYTPIMRVDAPAGLTVFLSGHKTVCVDVNNAGPANLNLTISYWRGSSLFISCQTPFVHSRAGGANQNAVNAVMLTSENAGAYNFNIPAGTRLVFEVSGTSSVSIDSGSDFTKAERGYQRAKADGLIANTILYPSLDMWMATMRYVFPNTDSTIALMIMLLESYEDANVALSLRMNR</sequence>
<reference evidence="1 2" key="1">
    <citation type="journal article" date="2006" name="J. Gen. Virol.">
        <title>Liao ning virus, a new Chinese seadornavirus that replicates in transformed and embryonic mammalian cells.</title>
        <authorList>
            <person name="Attoui H."/>
            <person name="Mohd Jaafar F."/>
            <person name="Belhouchet M."/>
            <person name="Tao S."/>
            <person name="Chen B."/>
            <person name="Liang G."/>
            <person name="Tesh R.B."/>
            <person name="de Micco P."/>
            <person name="de Lamballerie X."/>
        </authorList>
    </citation>
    <scope>NUCLEOTIDE SEQUENCE [LARGE SCALE GENOMIC DNA]</scope>
    <source>
        <strain evidence="1">LNV-NE9712</strain>
    </source>
</reference>